<dbReference type="HOGENOM" id="CLU_945969_0_0_5"/>
<proteinExistence type="predicted"/>
<dbReference type="KEGG" id="mdi:METDI2553"/>
<dbReference type="GeneID" id="72989523"/>
<sequence>MGEAKRKAKLNGGATNSSRHDHFGDFVHAVHNYGAALVLQSAYGQDASELITPEEAAAIDFSAQAYDFGRAWQDCGLDLRETVFQRACTLLMENSFHLPHEKCFFLYSSTGDPNKRNLVVEASESENGILFRFWMRSPGGRWLFRKICAALEFSEGELNLYTNGDDSPQLIAVCESLATIVLTSIVLITTRPEDQIIETDELTPRATTECANRQGIAYPTRLIRVRASAAQRFKTVTVRPVSPFTAKETVGRCPHNRRGHERVYKKTGKRIWINETKIKGGNPVPRPAVVQVLH</sequence>
<protein>
    <submittedName>
        <fullName evidence="1">Uncharacterized protein</fullName>
    </submittedName>
</protein>
<organism evidence="1 2">
    <name type="scientific">Methylorubrum extorquens (strain DSM 6343 / CIP 106787 / DM4)</name>
    <name type="common">Methylobacterium extorquens</name>
    <dbReference type="NCBI Taxonomy" id="661410"/>
    <lineage>
        <taxon>Bacteria</taxon>
        <taxon>Pseudomonadati</taxon>
        <taxon>Pseudomonadota</taxon>
        <taxon>Alphaproteobacteria</taxon>
        <taxon>Hyphomicrobiales</taxon>
        <taxon>Methylobacteriaceae</taxon>
        <taxon>Methylorubrum</taxon>
    </lineage>
</organism>
<evidence type="ECO:0000313" key="2">
    <source>
        <dbReference type="Proteomes" id="UP000008070"/>
    </source>
</evidence>
<dbReference type="RefSeq" id="WP_015822397.1">
    <property type="nucleotide sequence ID" value="NC_012988.1"/>
</dbReference>
<evidence type="ECO:0000313" key="1">
    <source>
        <dbReference type="EMBL" id="CAX24205.1"/>
    </source>
</evidence>
<gene>
    <name evidence="1" type="ORF">METD_I2553</name>
</gene>
<reference evidence="2" key="1">
    <citation type="journal article" date="2009" name="PLoS ONE">
        <title>Methylobacterium genome sequences: a reference blueprint to investigate microbial metabolism of C1 compounds from natural and industrial sources.</title>
        <authorList>
            <person name="Vuilleumier S."/>
            <person name="Chistoserdova L."/>
            <person name="Lee M.-C."/>
            <person name="Bringel F."/>
            <person name="Lajus A."/>
            <person name="Zhou Y."/>
            <person name="Gourion B."/>
            <person name="Barbe V."/>
            <person name="Chang J."/>
            <person name="Cruveiller S."/>
            <person name="Dossat C."/>
            <person name="Gillett W."/>
            <person name="Gruffaz C."/>
            <person name="Haugen E."/>
            <person name="Hourcade E."/>
            <person name="Levy R."/>
            <person name="Mangenot S."/>
            <person name="Muller E."/>
            <person name="Nadalig T."/>
            <person name="Pagni M."/>
            <person name="Penny C."/>
            <person name="Peyraud R."/>
            <person name="Robinson D.G."/>
            <person name="Roche D."/>
            <person name="Rouy Z."/>
            <person name="Saenampechek C."/>
            <person name="Salvignol G."/>
            <person name="Vallenet D."/>
            <person name="Wu Z."/>
            <person name="Marx C.J."/>
            <person name="Vorholt J.A."/>
            <person name="Olson M.V."/>
            <person name="Kaul R."/>
            <person name="Weissenbach J."/>
            <person name="Medigue C."/>
            <person name="Lidstrom M.E."/>
        </authorList>
    </citation>
    <scope>NUCLEOTIDE SEQUENCE [LARGE SCALE GENOMIC DNA]</scope>
    <source>
        <strain evidence="2">DSM 6343 / CIP 106787 / DM4</strain>
    </source>
</reference>
<accession>C7CL56</accession>
<dbReference type="AlphaFoldDB" id="C7CL56"/>
<dbReference type="EMBL" id="FP103042">
    <property type="protein sequence ID" value="CAX24205.1"/>
    <property type="molecule type" value="Genomic_DNA"/>
</dbReference>
<dbReference type="Proteomes" id="UP000008070">
    <property type="component" value="Chromosome"/>
</dbReference>
<name>C7CL56_METED</name>